<proteinExistence type="predicted"/>
<reference evidence="3" key="1">
    <citation type="submission" date="2015-01" db="EMBL/GenBank/DDBJ databases">
        <title>Flavisolibacter sp./LCS9/ whole genome sequencing.</title>
        <authorList>
            <person name="Kim M.K."/>
            <person name="Srinivasan S."/>
            <person name="Lee J.-J."/>
        </authorList>
    </citation>
    <scope>NUCLEOTIDE SEQUENCE [LARGE SCALE GENOMIC DNA]</scope>
    <source>
        <strain evidence="3">LCS9</strain>
    </source>
</reference>
<keyword evidence="1" id="KW-0732">Signal</keyword>
<evidence type="ECO:0000313" key="2">
    <source>
        <dbReference type="EMBL" id="ANE51260.1"/>
    </source>
</evidence>
<dbReference type="Proteomes" id="UP000077177">
    <property type="component" value="Chromosome"/>
</dbReference>
<feature type="signal peptide" evidence="1">
    <location>
        <begin position="1"/>
        <end position="19"/>
    </location>
</feature>
<dbReference type="EMBL" id="CP011390">
    <property type="protein sequence ID" value="ANE51260.1"/>
    <property type="molecule type" value="Genomic_DNA"/>
</dbReference>
<gene>
    <name evidence="2" type="ORF">SY85_12815</name>
</gene>
<dbReference type="RefSeq" id="WP_066405091.1">
    <property type="nucleotide sequence ID" value="NZ_CP011390.1"/>
</dbReference>
<name>A0A172TW57_9BACT</name>
<evidence type="ECO:0000313" key="3">
    <source>
        <dbReference type="Proteomes" id="UP000077177"/>
    </source>
</evidence>
<dbReference type="KEGG" id="fla:SY85_12815"/>
<feature type="chain" id="PRO_5008001276" evidence="1">
    <location>
        <begin position="20"/>
        <end position="158"/>
    </location>
</feature>
<accession>A0A172TW57</accession>
<reference evidence="2 3" key="2">
    <citation type="journal article" date="2016" name="Int. J. Syst. Evol. Microbiol.">
        <title>Flavisolibacter tropicus sp. nov., isolated from tropical soil.</title>
        <authorList>
            <person name="Lee J.J."/>
            <person name="Kang M.S."/>
            <person name="Kim G.S."/>
            <person name="Lee C.S."/>
            <person name="Lim S."/>
            <person name="Lee J."/>
            <person name="Roh S.H."/>
            <person name="Kang H."/>
            <person name="Ha J.M."/>
            <person name="Bae S."/>
            <person name="Jung H.Y."/>
            <person name="Kim M.K."/>
        </authorList>
    </citation>
    <scope>NUCLEOTIDE SEQUENCE [LARGE SCALE GENOMIC DNA]</scope>
    <source>
        <strain evidence="2 3">LCS9</strain>
    </source>
</reference>
<protein>
    <submittedName>
        <fullName evidence="2">Uncharacterized protein</fullName>
    </submittedName>
</protein>
<evidence type="ECO:0000256" key="1">
    <source>
        <dbReference type="SAM" id="SignalP"/>
    </source>
</evidence>
<sequence length="158" mass="18076">MKRYALLCVSYLFAWVASAQEFKFYLNGSTVDDSIYVESFQKGDLMRVVFSGRSTPYKFRIATVLVTLIPRAGNELITSPTSFVLDNSSTEYSSYPTYTFDLLDQVSLLKRNDYDVSIKVNQLFADTDEGTGWVEDHVKFRSVTIKKRDKVMASNKQQ</sequence>
<keyword evidence="3" id="KW-1185">Reference proteome</keyword>
<dbReference type="AlphaFoldDB" id="A0A172TW57"/>
<organism evidence="2 3">
    <name type="scientific">Flavisolibacter tropicus</name>
    <dbReference type="NCBI Taxonomy" id="1492898"/>
    <lineage>
        <taxon>Bacteria</taxon>
        <taxon>Pseudomonadati</taxon>
        <taxon>Bacteroidota</taxon>
        <taxon>Chitinophagia</taxon>
        <taxon>Chitinophagales</taxon>
        <taxon>Chitinophagaceae</taxon>
        <taxon>Flavisolibacter</taxon>
    </lineage>
</organism>